<evidence type="ECO:0000256" key="9">
    <source>
        <dbReference type="ARBA" id="ARBA00023284"/>
    </source>
</evidence>
<reference evidence="16 17" key="1">
    <citation type="submission" date="2024-03" db="EMBL/GenBank/DDBJ databases">
        <title>The genome assembly and annotation of the cricket Gryllus longicercus Weissman &amp; Gray.</title>
        <authorList>
            <person name="Szrajer S."/>
            <person name="Gray D."/>
            <person name="Ylla G."/>
        </authorList>
    </citation>
    <scope>NUCLEOTIDE SEQUENCE [LARGE SCALE GENOMIC DNA]</scope>
    <source>
        <strain evidence="16">DAG 2021-001</strain>
        <tissue evidence="16">Whole body minus gut</tissue>
    </source>
</reference>
<dbReference type="InterPro" id="IPR036249">
    <property type="entry name" value="Thioredoxin-like_sf"/>
</dbReference>
<keyword evidence="6" id="KW-0007">Acetylation</keyword>
<dbReference type="PANTHER" id="PTHR15124:SF27">
    <property type="entry name" value="MIGRATION AND INVASION ENHANCER 1"/>
    <property type="match status" value="1"/>
</dbReference>
<dbReference type="SUPFAM" id="SSF52833">
    <property type="entry name" value="Thioredoxin-like"/>
    <property type="match status" value="1"/>
</dbReference>
<accession>A0AAN9W1M0</accession>
<evidence type="ECO:0000256" key="2">
    <source>
        <dbReference type="ARBA" id="ARBA00004514"/>
    </source>
</evidence>
<dbReference type="GO" id="GO:0006915">
    <property type="term" value="P:apoptotic process"/>
    <property type="evidence" value="ECO:0007669"/>
    <property type="project" value="UniProtKB-KW"/>
</dbReference>
<evidence type="ECO:0000256" key="1">
    <source>
        <dbReference type="ARBA" id="ARBA00004342"/>
    </source>
</evidence>
<dbReference type="InterPro" id="IPR011893">
    <property type="entry name" value="Selenoprotein_Rdx-typ"/>
</dbReference>
<gene>
    <name evidence="16" type="ORF">R5R35_004551</name>
</gene>
<dbReference type="FunFam" id="3.40.30.10:FF:000131">
    <property type="entry name" value="migration and invasion enhancer 1"/>
    <property type="match status" value="1"/>
</dbReference>
<evidence type="ECO:0000313" key="16">
    <source>
        <dbReference type="EMBL" id="KAK7872047.1"/>
    </source>
</evidence>
<dbReference type="Gene3D" id="3.40.30.10">
    <property type="entry name" value="Glutaredoxin"/>
    <property type="match status" value="1"/>
</dbReference>
<keyword evidence="7" id="KW-0472">Membrane</keyword>
<evidence type="ECO:0000313" key="17">
    <source>
        <dbReference type="Proteomes" id="UP001378592"/>
    </source>
</evidence>
<comment type="caution">
    <text evidence="16">The sequence shown here is derived from an EMBL/GenBank/DDBJ whole genome shotgun (WGS) entry which is preliminary data.</text>
</comment>
<evidence type="ECO:0000256" key="10">
    <source>
        <dbReference type="ARBA" id="ARBA00023288"/>
    </source>
</evidence>
<comment type="subcellular location">
    <subcellularLocation>
        <location evidence="1">Cell membrane</location>
        <topology evidence="1">Lipid-anchor</topology>
        <orientation evidence="1">Cytoplasmic side</orientation>
    </subcellularLocation>
    <subcellularLocation>
        <location evidence="2">Cytoplasm</location>
        <location evidence="2">Cytosol</location>
    </subcellularLocation>
</comment>
<sequence>MAATVNVSVEFCGGCGYRPKFEELADQIKSKVPSASVKGEEGRTGSFEVKVNEKLVYSKLMTMAFPDFENVVDIVGDAADGKEIREVSKQQPITNCIIV</sequence>
<evidence type="ECO:0000256" key="12">
    <source>
        <dbReference type="ARBA" id="ARBA00055778"/>
    </source>
</evidence>
<evidence type="ECO:0000256" key="15">
    <source>
        <dbReference type="ARBA" id="ARBA00069166"/>
    </source>
</evidence>
<dbReference type="PANTHER" id="PTHR15124">
    <property type="entry name" value="SELENOPROTEIN W"/>
    <property type="match status" value="1"/>
</dbReference>
<dbReference type="InterPro" id="IPR051441">
    <property type="entry name" value="SelW_related"/>
</dbReference>
<keyword evidence="11" id="KW-0636">Prenylation</keyword>
<dbReference type="NCBIfam" id="TIGR02174">
    <property type="entry name" value="CXXU_selWTH"/>
    <property type="match status" value="1"/>
</dbReference>
<dbReference type="Pfam" id="PF10262">
    <property type="entry name" value="Rdx"/>
    <property type="match status" value="1"/>
</dbReference>
<name>A0AAN9W1M0_9ORTH</name>
<evidence type="ECO:0000256" key="11">
    <source>
        <dbReference type="ARBA" id="ARBA00023289"/>
    </source>
</evidence>
<dbReference type="GO" id="GO:0005829">
    <property type="term" value="C:cytosol"/>
    <property type="evidence" value="ECO:0007669"/>
    <property type="project" value="UniProtKB-SubCell"/>
</dbReference>
<evidence type="ECO:0000256" key="7">
    <source>
        <dbReference type="ARBA" id="ARBA00023136"/>
    </source>
</evidence>
<keyword evidence="5" id="KW-0053">Apoptosis</keyword>
<evidence type="ECO:0000256" key="13">
    <source>
        <dbReference type="ARBA" id="ARBA00060789"/>
    </source>
</evidence>
<protein>
    <recommendedName>
        <fullName evidence="15">Migration and invasion enhancer 1</fullName>
    </recommendedName>
</protein>
<comment type="function">
    <text evidence="12">Increases cell migration by inducing filopodia formation at the leading edge of migrating cells. Plays a role in regulation of apoptosis, possibly through control of CASP3. May be involved in a redox-related process.</text>
</comment>
<organism evidence="16 17">
    <name type="scientific">Gryllus longicercus</name>
    <dbReference type="NCBI Taxonomy" id="2509291"/>
    <lineage>
        <taxon>Eukaryota</taxon>
        <taxon>Metazoa</taxon>
        <taxon>Ecdysozoa</taxon>
        <taxon>Arthropoda</taxon>
        <taxon>Hexapoda</taxon>
        <taxon>Insecta</taxon>
        <taxon>Pterygota</taxon>
        <taxon>Neoptera</taxon>
        <taxon>Polyneoptera</taxon>
        <taxon>Orthoptera</taxon>
        <taxon>Ensifera</taxon>
        <taxon>Gryllidea</taxon>
        <taxon>Grylloidea</taxon>
        <taxon>Gryllidae</taxon>
        <taxon>Gryllinae</taxon>
        <taxon>Gryllus</taxon>
    </lineage>
</organism>
<comment type="similarity">
    <text evidence="13">Belongs to the SelWTH family.</text>
</comment>
<keyword evidence="4" id="KW-0963">Cytoplasm</keyword>
<dbReference type="GO" id="GO:0051491">
    <property type="term" value="P:positive regulation of filopodium assembly"/>
    <property type="evidence" value="ECO:0007669"/>
    <property type="project" value="TreeGrafter"/>
</dbReference>
<keyword evidence="9" id="KW-0676">Redox-active center</keyword>
<keyword evidence="10" id="KW-0449">Lipoprotein</keyword>
<proteinExistence type="inferred from homology"/>
<keyword evidence="3" id="KW-1003">Cell membrane</keyword>
<dbReference type="GO" id="GO:0043066">
    <property type="term" value="P:negative regulation of apoptotic process"/>
    <property type="evidence" value="ECO:0007669"/>
    <property type="project" value="TreeGrafter"/>
</dbReference>
<evidence type="ECO:0000256" key="14">
    <source>
        <dbReference type="ARBA" id="ARBA00065658"/>
    </source>
</evidence>
<keyword evidence="17" id="KW-1185">Reference proteome</keyword>
<dbReference type="EMBL" id="JAZDUA010000030">
    <property type="protein sequence ID" value="KAK7872047.1"/>
    <property type="molecule type" value="Genomic_DNA"/>
</dbReference>
<evidence type="ECO:0000256" key="4">
    <source>
        <dbReference type="ARBA" id="ARBA00022490"/>
    </source>
</evidence>
<dbReference type="GO" id="GO:0005886">
    <property type="term" value="C:plasma membrane"/>
    <property type="evidence" value="ECO:0007669"/>
    <property type="project" value="UniProtKB-SubCell"/>
</dbReference>
<keyword evidence="8" id="KW-1015">Disulfide bond</keyword>
<dbReference type="AlphaFoldDB" id="A0AAN9W1M0"/>
<evidence type="ECO:0000256" key="6">
    <source>
        <dbReference type="ARBA" id="ARBA00022990"/>
    </source>
</evidence>
<comment type="subunit">
    <text evidence="14">Interacts with GPX1.</text>
</comment>
<evidence type="ECO:0000256" key="8">
    <source>
        <dbReference type="ARBA" id="ARBA00023157"/>
    </source>
</evidence>
<dbReference type="Proteomes" id="UP001378592">
    <property type="component" value="Unassembled WGS sequence"/>
</dbReference>
<evidence type="ECO:0000256" key="5">
    <source>
        <dbReference type="ARBA" id="ARBA00022703"/>
    </source>
</evidence>
<evidence type="ECO:0000256" key="3">
    <source>
        <dbReference type="ARBA" id="ARBA00022475"/>
    </source>
</evidence>